<dbReference type="RefSeq" id="WP_107896595.1">
    <property type="nucleotide sequence ID" value="NZ_PYWM01000022.1"/>
</dbReference>
<gene>
    <name evidence="1" type="ORF">FC756_14620</name>
</gene>
<protein>
    <submittedName>
        <fullName evidence="1">Uncharacterized protein</fullName>
    </submittedName>
</protein>
<keyword evidence="2" id="KW-1185">Reference proteome</keyword>
<comment type="caution">
    <text evidence="1">The sequence shown here is derived from an EMBL/GenBank/DDBJ whole genome shotgun (WGS) entry which is preliminary data.</text>
</comment>
<evidence type="ECO:0000313" key="1">
    <source>
        <dbReference type="EMBL" id="TKI66656.1"/>
    </source>
</evidence>
<dbReference type="EMBL" id="SZPU01000056">
    <property type="protein sequence ID" value="TKI66656.1"/>
    <property type="molecule type" value="Genomic_DNA"/>
</dbReference>
<proteinExistence type="predicted"/>
<reference evidence="1 2" key="1">
    <citation type="submission" date="2019-04" db="EMBL/GenBank/DDBJ databases">
        <title>Lysinibacillus genome sequencing.</title>
        <authorList>
            <person name="Dunlap C."/>
        </authorList>
    </citation>
    <scope>NUCLEOTIDE SEQUENCE [LARGE SCALE GENOMIC DNA]</scope>
    <source>
        <strain evidence="1 2">CCTCC AB 2010389</strain>
    </source>
</reference>
<evidence type="ECO:0000313" key="2">
    <source>
        <dbReference type="Proteomes" id="UP000308744"/>
    </source>
</evidence>
<accession>A0A4U2YY18</accession>
<organism evidence="1 2">
    <name type="scientific">Lysinibacillus mangiferihumi</name>
    <dbReference type="NCBI Taxonomy" id="1130819"/>
    <lineage>
        <taxon>Bacteria</taxon>
        <taxon>Bacillati</taxon>
        <taxon>Bacillota</taxon>
        <taxon>Bacilli</taxon>
        <taxon>Bacillales</taxon>
        <taxon>Bacillaceae</taxon>
        <taxon>Lysinibacillus</taxon>
    </lineage>
</organism>
<dbReference type="Proteomes" id="UP000308744">
    <property type="component" value="Unassembled WGS sequence"/>
</dbReference>
<dbReference type="AlphaFoldDB" id="A0A4U2YY18"/>
<sequence length="116" mass="13620">MGKILRFKEEPTLLDLEGLSVNGATFIRDKGFFQSTETLIMRIPHTFRFSTSLEVYKGDEHCDLILVQFLTRGPEYWEMGDSFRRIGFRNPEIETQFKELCETLVTKGLAYWTEEQ</sequence>
<name>A0A4U2YY18_9BACI</name>